<proteinExistence type="predicted"/>
<evidence type="ECO:0000313" key="1">
    <source>
        <dbReference type="EMBL" id="MEQ2187324.1"/>
    </source>
</evidence>
<dbReference type="Proteomes" id="UP001476798">
    <property type="component" value="Unassembled WGS sequence"/>
</dbReference>
<protein>
    <submittedName>
        <fullName evidence="1">Uncharacterized protein</fullName>
    </submittedName>
</protein>
<keyword evidence="2" id="KW-1185">Reference proteome</keyword>
<accession>A0ABV0PUX2</accession>
<name>A0ABV0PUX2_9TELE</name>
<sequence>MKQIHDVMQHMTMQYNIYEIINNLSQGCTEMRIWANNRPLLTLYIFLYPFNTVKNDHSGPCFSASVQQPTILCCISHMETSVVKIGPVLPLRPMLIDQASLGTSI</sequence>
<gene>
    <name evidence="1" type="ORF">GOODEAATRI_003545</name>
</gene>
<dbReference type="EMBL" id="JAHRIO010090099">
    <property type="protein sequence ID" value="MEQ2187324.1"/>
    <property type="molecule type" value="Genomic_DNA"/>
</dbReference>
<reference evidence="1 2" key="1">
    <citation type="submission" date="2021-06" db="EMBL/GenBank/DDBJ databases">
        <authorList>
            <person name="Palmer J.M."/>
        </authorList>
    </citation>
    <scope>NUCLEOTIDE SEQUENCE [LARGE SCALE GENOMIC DNA]</scope>
    <source>
        <strain evidence="1 2">GA_2019</strain>
        <tissue evidence="1">Muscle</tissue>
    </source>
</reference>
<comment type="caution">
    <text evidence="1">The sequence shown here is derived from an EMBL/GenBank/DDBJ whole genome shotgun (WGS) entry which is preliminary data.</text>
</comment>
<organism evidence="1 2">
    <name type="scientific">Goodea atripinnis</name>
    <dbReference type="NCBI Taxonomy" id="208336"/>
    <lineage>
        <taxon>Eukaryota</taxon>
        <taxon>Metazoa</taxon>
        <taxon>Chordata</taxon>
        <taxon>Craniata</taxon>
        <taxon>Vertebrata</taxon>
        <taxon>Euteleostomi</taxon>
        <taxon>Actinopterygii</taxon>
        <taxon>Neopterygii</taxon>
        <taxon>Teleostei</taxon>
        <taxon>Neoteleostei</taxon>
        <taxon>Acanthomorphata</taxon>
        <taxon>Ovalentaria</taxon>
        <taxon>Atherinomorphae</taxon>
        <taxon>Cyprinodontiformes</taxon>
        <taxon>Goodeidae</taxon>
        <taxon>Goodea</taxon>
    </lineage>
</organism>
<evidence type="ECO:0000313" key="2">
    <source>
        <dbReference type="Proteomes" id="UP001476798"/>
    </source>
</evidence>